<dbReference type="RefSeq" id="WP_078812982.1">
    <property type="nucleotide sequence ID" value="NZ_FUYE01000005.1"/>
</dbReference>
<organism evidence="2 3">
    <name type="scientific">Prosthecobacter debontii</name>
    <dbReference type="NCBI Taxonomy" id="48467"/>
    <lineage>
        <taxon>Bacteria</taxon>
        <taxon>Pseudomonadati</taxon>
        <taxon>Verrucomicrobiota</taxon>
        <taxon>Verrucomicrobiia</taxon>
        <taxon>Verrucomicrobiales</taxon>
        <taxon>Verrucomicrobiaceae</taxon>
        <taxon>Prosthecobacter</taxon>
    </lineage>
</organism>
<dbReference type="GO" id="GO:0016758">
    <property type="term" value="F:hexosyltransferase activity"/>
    <property type="evidence" value="ECO:0007669"/>
    <property type="project" value="UniProtKB-ARBA"/>
</dbReference>
<dbReference type="InterPro" id="IPR029044">
    <property type="entry name" value="Nucleotide-diphossugar_trans"/>
</dbReference>
<name>A0A1T4XRS6_9BACT</name>
<dbReference type="STRING" id="48467.SAMN02745166_01794"/>
<dbReference type="Pfam" id="PF00535">
    <property type="entry name" value="Glycos_transf_2"/>
    <property type="match status" value="1"/>
</dbReference>
<evidence type="ECO:0000313" key="2">
    <source>
        <dbReference type="EMBL" id="SKA91828.1"/>
    </source>
</evidence>
<dbReference type="EMBL" id="FUYE01000005">
    <property type="protein sequence ID" value="SKA91828.1"/>
    <property type="molecule type" value="Genomic_DNA"/>
</dbReference>
<protein>
    <submittedName>
        <fullName evidence="2">Teichuronic acid biosynthesis glycosyltransferase TuaG</fullName>
    </submittedName>
</protein>
<dbReference type="AlphaFoldDB" id="A0A1T4XRS6"/>
<dbReference type="SUPFAM" id="SSF53448">
    <property type="entry name" value="Nucleotide-diphospho-sugar transferases"/>
    <property type="match status" value="1"/>
</dbReference>
<keyword evidence="3" id="KW-1185">Reference proteome</keyword>
<dbReference type="Gene3D" id="3.90.550.10">
    <property type="entry name" value="Spore Coat Polysaccharide Biosynthesis Protein SpsA, Chain A"/>
    <property type="match status" value="1"/>
</dbReference>
<dbReference type="PANTHER" id="PTHR22916:SF3">
    <property type="entry name" value="UDP-GLCNAC:BETAGAL BETA-1,3-N-ACETYLGLUCOSAMINYLTRANSFERASE-LIKE PROTEIN 1"/>
    <property type="match status" value="1"/>
</dbReference>
<dbReference type="Proteomes" id="UP000190774">
    <property type="component" value="Unassembled WGS sequence"/>
</dbReference>
<sequence>MPAPSLISIVMPAYNAVATLRESVQSVQAQTYPTWELLLVVDRNSKDETLTMAEALAAEDPRIRVIQGLPEGGCVFNRNHALKTATGDFIAFLDSDDLWLPEKLEKQLALMETTGCHLAYTGYRQIDWQGRPLPTIIRPPEKLTHADLLRDNLLGCLTAMFRRSAFPAVQFVEFLHEDYILWLQLLRQTTAHGVPEVLAHYRVAPTSRSGNKVKAAIARWRILREFEHLPLTRAVPAYLHYVSSALLKRAPTVSSNQ</sequence>
<accession>A0A1T4XRS6</accession>
<reference evidence="3" key="1">
    <citation type="submission" date="2017-02" db="EMBL/GenBank/DDBJ databases">
        <authorList>
            <person name="Varghese N."/>
            <person name="Submissions S."/>
        </authorList>
    </citation>
    <scope>NUCLEOTIDE SEQUENCE [LARGE SCALE GENOMIC DNA]</scope>
    <source>
        <strain evidence="3">ATCC 700200</strain>
    </source>
</reference>
<evidence type="ECO:0000259" key="1">
    <source>
        <dbReference type="Pfam" id="PF00535"/>
    </source>
</evidence>
<dbReference type="PANTHER" id="PTHR22916">
    <property type="entry name" value="GLYCOSYLTRANSFERASE"/>
    <property type="match status" value="1"/>
</dbReference>
<keyword evidence="2" id="KW-0808">Transferase</keyword>
<feature type="domain" description="Glycosyltransferase 2-like" evidence="1">
    <location>
        <begin position="8"/>
        <end position="165"/>
    </location>
</feature>
<proteinExistence type="predicted"/>
<dbReference type="InterPro" id="IPR001173">
    <property type="entry name" value="Glyco_trans_2-like"/>
</dbReference>
<dbReference type="OrthoDB" id="192626at2"/>
<gene>
    <name evidence="2" type="ORF">SAMN02745166_01794</name>
</gene>
<evidence type="ECO:0000313" key="3">
    <source>
        <dbReference type="Proteomes" id="UP000190774"/>
    </source>
</evidence>